<feature type="domain" description="Pyrroline-5-carboxylate reductase catalytic N-terminal" evidence="2">
    <location>
        <begin position="8"/>
        <end position="108"/>
    </location>
</feature>
<dbReference type="Gene3D" id="3.40.50.720">
    <property type="entry name" value="NAD(P)-binding Rossmann-like Domain"/>
    <property type="match status" value="1"/>
</dbReference>
<dbReference type="EMBL" id="CP022540">
    <property type="protein sequence ID" value="ASP20457.1"/>
    <property type="molecule type" value="Genomic_DNA"/>
</dbReference>
<dbReference type="PANTHER" id="PTHR38015">
    <property type="entry name" value="BLR6086 PROTEIN"/>
    <property type="match status" value="1"/>
</dbReference>
<dbReference type="InterPro" id="IPR008927">
    <property type="entry name" value="6-PGluconate_DH-like_C_sf"/>
</dbReference>
<dbReference type="AlphaFoldDB" id="A0A222E2M9"/>
<protein>
    <submittedName>
        <fullName evidence="3">Opine dehydrogenase</fullName>
        <ecNumber evidence="3">1.5.1.28</ecNumber>
    </submittedName>
</protein>
<keyword evidence="3" id="KW-0560">Oxidoreductase</keyword>
<dbReference type="InterPro" id="IPR003421">
    <property type="entry name" value="Opine_DH"/>
</dbReference>
<organism evidence="3 4">
    <name type="scientific">Antarctobacter heliothermus</name>
    <dbReference type="NCBI Taxonomy" id="74033"/>
    <lineage>
        <taxon>Bacteria</taxon>
        <taxon>Pseudomonadati</taxon>
        <taxon>Pseudomonadota</taxon>
        <taxon>Alphaproteobacteria</taxon>
        <taxon>Rhodobacterales</taxon>
        <taxon>Roseobacteraceae</taxon>
        <taxon>Antarctobacter</taxon>
    </lineage>
</organism>
<dbReference type="InterPro" id="IPR036291">
    <property type="entry name" value="NAD(P)-bd_dom_sf"/>
</dbReference>
<feature type="domain" description="Opine dehydrogenase" evidence="1">
    <location>
        <begin position="189"/>
        <end position="325"/>
    </location>
</feature>
<dbReference type="InterPro" id="IPR013328">
    <property type="entry name" value="6PGD_dom2"/>
</dbReference>
<sequence>MASSNLRCAFLGMGAAGSGLAIETVRRGGTISGWHDPNTEIADAVAFRGGLAYEGIVGRGAISLPPAAENSSEAVRDADIVFVSCTADKHADLAKAVAPALTAEQLVVLHCGYVGGTKVFGDIVAANGGAPARLFELNNTLHLAGKISPSTFVARSTKKWLEISGKSEDTEGSTYRAMMQMFPEFEYSENILLNGLNNPNFIGHVPAYVGNAVLHDRDLGEMTTGILHFHEARMGRVNLLCAAVEAERDALISGLGLKPLPTREFDRRAYPAGSRLEGGIARFGPKVQKRYVTEDLPCALVPMESIGRHFGIETPLISGLINMVNIFEGVDFRKHGRNVEMLSAKWLESFCARA</sequence>
<dbReference type="KEGG" id="aht:ANTHELSMS3_01768"/>
<dbReference type="Pfam" id="PF03807">
    <property type="entry name" value="F420_oxidored"/>
    <property type="match status" value="1"/>
</dbReference>
<dbReference type="InterPro" id="IPR028939">
    <property type="entry name" value="P5C_Rdtase_cat_N"/>
</dbReference>
<dbReference type="InterPro" id="IPR051729">
    <property type="entry name" value="Opine/Lysopine_DH"/>
</dbReference>
<dbReference type="Proteomes" id="UP000203589">
    <property type="component" value="Chromosome"/>
</dbReference>
<evidence type="ECO:0000259" key="2">
    <source>
        <dbReference type="Pfam" id="PF03807"/>
    </source>
</evidence>
<name>A0A222E2M9_9RHOB</name>
<dbReference type="Gene3D" id="1.10.1040.10">
    <property type="entry name" value="N-(1-d-carboxylethyl)-l-norvaline Dehydrogenase, domain 2"/>
    <property type="match status" value="1"/>
</dbReference>
<dbReference type="GO" id="GO:0047129">
    <property type="term" value="F:opine dehydrogenase activity"/>
    <property type="evidence" value="ECO:0007669"/>
    <property type="project" value="UniProtKB-EC"/>
</dbReference>
<proteinExistence type="predicted"/>
<evidence type="ECO:0000259" key="1">
    <source>
        <dbReference type="Pfam" id="PF02317"/>
    </source>
</evidence>
<reference evidence="3 4" key="1">
    <citation type="submission" date="2017-07" db="EMBL/GenBank/DDBJ databases">
        <title>Genome Sequence of Antarctobacter heliothermus Strain SMS3 Isolated from a culture of the Diatom Skeletonema marinoi.</title>
        <authorList>
            <person name="Topel M."/>
            <person name="Pinder M.I.M."/>
            <person name="Johansson O.N."/>
            <person name="Kourtchenko O."/>
            <person name="Godhe A."/>
            <person name="Clarke A.K."/>
        </authorList>
    </citation>
    <scope>NUCLEOTIDE SEQUENCE [LARGE SCALE GENOMIC DNA]</scope>
    <source>
        <strain evidence="3 4">SMS3</strain>
    </source>
</reference>
<evidence type="ECO:0000313" key="4">
    <source>
        <dbReference type="Proteomes" id="UP000203589"/>
    </source>
</evidence>
<dbReference type="SUPFAM" id="SSF51735">
    <property type="entry name" value="NAD(P)-binding Rossmann-fold domains"/>
    <property type="match status" value="1"/>
</dbReference>
<dbReference type="PANTHER" id="PTHR38015:SF1">
    <property type="entry name" value="OPINE DEHYDROGENASE DOMAIN-CONTAINING PROTEIN"/>
    <property type="match status" value="1"/>
</dbReference>
<keyword evidence="4" id="KW-1185">Reference proteome</keyword>
<gene>
    <name evidence="3" type="primary">odh</name>
    <name evidence="3" type="ORF">ANTHELSMS3_01768</name>
</gene>
<dbReference type="Pfam" id="PF02317">
    <property type="entry name" value="Octopine_DH"/>
    <property type="match status" value="1"/>
</dbReference>
<evidence type="ECO:0000313" key="3">
    <source>
        <dbReference type="EMBL" id="ASP20457.1"/>
    </source>
</evidence>
<accession>A0A222E2M9</accession>
<dbReference type="EC" id="1.5.1.28" evidence="3"/>
<dbReference type="SUPFAM" id="SSF48179">
    <property type="entry name" value="6-phosphogluconate dehydrogenase C-terminal domain-like"/>
    <property type="match status" value="1"/>
</dbReference>
<dbReference type="OrthoDB" id="6135265at2"/>